<dbReference type="Proteomes" id="UP001153269">
    <property type="component" value="Unassembled WGS sequence"/>
</dbReference>
<dbReference type="EMBL" id="CADEAL010000605">
    <property type="protein sequence ID" value="CAB1422717.1"/>
    <property type="molecule type" value="Genomic_DNA"/>
</dbReference>
<accession>A0A9N7YDU8</accession>
<protein>
    <submittedName>
        <fullName evidence="2">Uncharacterized protein</fullName>
    </submittedName>
</protein>
<name>A0A9N7YDU8_PLEPL</name>
<organism evidence="2 3">
    <name type="scientific">Pleuronectes platessa</name>
    <name type="common">European plaice</name>
    <dbReference type="NCBI Taxonomy" id="8262"/>
    <lineage>
        <taxon>Eukaryota</taxon>
        <taxon>Metazoa</taxon>
        <taxon>Chordata</taxon>
        <taxon>Craniata</taxon>
        <taxon>Vertebrata</taxon>
        <taxon>Euteleostomi</taxon>
        <taxon>Actinopterygii</taxon>
        <taxon>Neopterygii</taxon>
        <taxon>Teleostei</taxon>
        <taxon>Neoteleostei</taxon>
        <taxon>Acanthomorphata</taxon>
        <taxon>Carangaria</taxon>
        <taxon>Pleuronectiformes</taxon>
        <taxon>Pleuronectoidei</taxon>
        <taxon>Pleuronectidae</taxon>
        <taxon>Pleuronectes</taxon>
    </lineage>
</organism>
<feature type="region of interest" description="Disordered" evidence="1">
    <location>
        <begin position="46"/>
        <end position="69"/>
    </location>
</feature>
<gene>
    <name evidence="2" type="ORF">PLEPLA_LOCUS10635</name>
</gene>
<sequence length="174" mass="18691">MPAGPRSLVLLGPCSLQLNSEIYSPQLGREKFLTCAEVKRHLGGARARHPELSGGPKYPIMPGNTSGSPMRSCTVELGRGKEPDVRHQLHAGREQRKHNGSSSVKLTHMWPRASAARDGCSLMCCVAKVHQKDPQVFFPKPIQRHRRPSVPGTVSISAAGSKGTAVFAPAPANS</sequence>
<dbReference type="AlphaFoldDB" id="A0A9N7YDU8"/>
<keyword evidence="3" id="KW-1185">Reference proteome</keyword>
<evidence type="ECO:0000256" key="1">
    <source>
        <dbReference type="SAM" id="MobiDB-lite"/>
    </source>
</evidence>
<reference evidence="2" key="1">
    <citation type="submission" date="2020-03" db="EMBL/GenBank/DDBJ databases">
        <authorList>
            <person name="Weist P."/>
        </authorList>
    </citation>
    <scope>NUCLEOTIDE SEQUENCE</scope>
</reference>
<proteinExistence type="predicted"/>
<comment type="caution">
    <text evidence="2">The sequence shown here is derived from an EMBL/GenBank/DDBJ whole genome shotgun (WGS) entry which is preliminary data.</text>
</comment>
<evidence type="ECO:0000313" key="3">
    <source>
        <dbReference type="Proteomes" id="UP001153269"/>
    </source>
</evidence>
<evidence type="ECO:0000313" key="2">
    <source>
        <dbReference type="EMBL" id="CAB1422717.1"/>
    </source>
</evidence>